<organism evidence="1 2">
    <name type="scientific">Paraglomus occultum</name>
    <dbReference type="NCBI Taxonomy" id="144539"/>
    <lineage>
        <taxon>Eukaryota</taxon>
        <taxon>Fungi</taxon>
        <taxon>Fungi incertae sedis</taxon>
        <taxon>Mucoromycota</taxon>
        <taxon>Glomeromycotina</taxon>
        <taxon>Glomeromycetes</taxon>
        <taxon>Paraglomerales</taxon>
        <taxon>Paraglomeraceae</taxon>
        <taxon>Paraglomus</taxon>
    </lineage>
</organism>
<dbReference type="EMBL" id="CAJVPJ010003098">
    <property type="protein sequence ID" value="CAG8634870.1"/>
    <property type="molecule type" value="Genomic_DNA"/>
</dbReference>
<comment type="caution">
    <text evidence="1">The sequence shown here is derived from an EMBL/GenBank/DDBJ whole genome shotgun (WGS) entry which is preliminary data.</text>
</comment>
<protein>
    <submittedName>
        <fullName evidence="1">1277_t:CDS:1</fullName>
    </submittedName>
</protein>
<reference evidence="1" key="1">
    <citation type="submission" date="2021-06" db="EMBL/GenBank/DDBJ databases">
        <authorList>
            <person name="Kallberg Y."/>
            <person name="Tangrot J."/>
            <person name="Rosling A."/>
        </authorList>
    </citation>
    <scope>NUCLEOTIDE SEQUENCE</scope>
    <source>
        <strain evidence="1">IA702</strain>
    </source>
</reference>
<feature type="non-terminal residue" evidence="1">
    <location>
        <position position="94"/>
    </location>
</feature>
<sequence>KGVKTIADLFKAGASQGDEFLGVRGLYTWVYHAVLNFKSAQNLITGLAKRIGKFFATRVNLIQEINDCSKPSLRPVASSEIKEDCSRSLQVPHV</sequence>
<accession>A0A9N9DB77</accession>
<proteinExistence type="predicted"/>
<name>A0A9N9DB77_9GLOM</name>
<dbReference type="AlphaFoldDB" id="A0A9N9DB77"/>
<keyword evidence="2" id="KW-1185">Reference proteome</keyword>
<gene>
    <name evidence="1" type="ORF">POCULU_LOCUS9098</name>
</gene>
<evidence type="ECO:0000313" key="2">
    <source>
        <dbReference type="Proteomes" id="UP000789572"/>
    </source>
</evidence>
<evidence type="ECO:0000313" key="1">
    <source>
        <dbReference type="EMBL" id="CAG8634870.1"/>
    </source>
</evidence>
<dbReference type="Proteomes" id="UP000789572">
    <property type="component" value="Unassembled WGS sequence"/>
</dbReference>